<gene>
    <name evidence="1" type="ORF">BJG266_LOCUS10347</name>
    <name evidence="2" type="ORF">QVE165_LOCUS38804</name>
</gene>
<evidence type="ECO:0000313" key="3">
    <source>
        <dbReference type="Proteomes" id="UP000663832"/>
    </source>
</evidence>
<reference evidence="2" key="1">
    <citation type="submission" date="2021-02" db="EMBL/GenBank/DDBJ databases">
        <authorList>
            <person name="Nowell W R."/>
        </authorList>
    </citation>
    <scope>NUCLEOTIDE SEQUENCE</scope>
</reference>
<evidence type="ECO:0000313" key="1">
    <source>
        <dbReference type="EMBL" id="CAF0898603.1"/>
    </source>
</evidence>
<accession>A0A815N1C0</accession>
<dbReference type="OrthoDB" id="2386367at2759"/>
<dbReference type="EMBL" id="CAJNOI010000036">
    <property type="protein sequence ID" value="CAF0898603.1"/>
    <property type="molecule type" value="Genomic_DNA"/>
</dbReference>
<dbReference type="InterPro" id="IPR027417">
    <property type="entry name" value="P-loop_NTPase"/>
</dbReference>
<dbReference type="Proteomes" id="UP000663832">
    <property type="component" value="Unassembled WGS sequence"/>
</dbReference>
<name>A0A815N1C0_9BILA</name>
<dbReference type="SUPFAM" id="SSF52540">
    <property type="entry name" value="P-loop containing nucleoside triphosphate hydrolases"/>
    <property type="match status" value="1"/>
</dbReference>
<protein>
    <submittedName>
        <fullName evidence="2">Uncharacterized protein</fullName>
    </submittedName>
</protein>
<organism evidence="2 3">
    <name type="scientific">Adineta steineri</name>
    <dbReference type="NCBI Taxonomy" id="433720"/>
    <lineage>
        <taxon>Eukaryota</taxon>
        <taxon>Metazoa</taxon>
        <taxon>Spiralia</taxon>
        <taxon>Gnathifera</taxon>
        <taxon>Rotifera</taxon>
        <taxon>Eurotatoria</taxon>
        <taxon>Bdelloidea</taxon>
        <taxon>Adinetida</taxon>
        <taxon>Adinetidae</taxon>
        <taxon>Adineta</taxon>
    </lineage>
</organism>
<sequence>MPKLYVHKMLSIALKTSDQRNLDRYPVQVHVLVDVDANISNQLEERLHEVKDKYTGEYILIIPYDSGNFHWIGLLIQFKDDKQIQRAVYIDPVNESNYSPIKLQEQFNKVFSNFILQPRTALHRGNQTESASLIVKNLLEAIAESKCKQVYHSTTNKSSDQVNNTMPLSSKTLKLFHLRSMSINDREDDSDEFTSTFLVKVPQIDDPSKKSDESTKESELSKFETKPCSTLSLEFIKSCSKDDCQITNESLKDTYKGFYLMPSCTERFLLSLQYLISLKLVDQNISLDHSIELFDCRKLEMGEELQCLKDRLKLEEILSIKIHDAVETLSIHIKNKNWRSSLAILKDIQHEIMPLNIYELFRLVKNVDDTANLIKDKKIIFFLGNTGSGKSTTIHFLAGSKMIRTNIQGLNHIAPTEIRNSDLKRVVTAPFAKSITRCITPVTVCFKDIGAYGHDSIILCDSPGFDDTNGSEIDIANGIAIVRAIQACESVKPVVLISYKSIGDRYEGLKDLTHTLARLIQNIKHQIKAFSYIFTKYPEHEKETVHASLETINDTLSDQERCDTNFMSILKDMLEKTKKKAYVLDPIQDDPSTILDEVADSTAINHPENVFQFFITKKSQTILDMQVIKYELSIKLATKRSEYSLVKYILDQLKFLSELLNQESVNQIYINCTKDVTRHLFEEYQKAILILNHSLLEETVLIDEEIKQYRTYVDRGSLAEDLRKTHLENEAIPNCAYIEYLNEKVDNLVETLQEKDINDLSIKLNIDKIKVLSEYFDDVNAQYKLICQFFSEKIEQLVDSFENSVLSNEFCKSISIMTKMYDANTILGRHLQTFNIEKKYSKMKDFFLNYLNGYVKKFHEIFFKEKLESADVENLNNCICTLEQVMNIFNLDLHISKVDVNKIYEEFSYKLLNYFEQIVENINNELKNKHTFYRLEQLFKDLDRLRTISSIAHKSNQIYYITVGKLVDHINETRIYVEELLRSLFRREEKITYDKMMKCLSNLQNAHWIENYRTRAYSEIIKDIEQQLIQHIKELEKSIMKSDLDLDNFTKISDAAKVLTEIDEMRRFENFIPILKQYIDEINSKFQGIISNVFIIIKDTLNLGKSNEQVYNTLDYHTAEKALLYLDACKTFHILKNDSVLLLNSLENYIRNYISFIRDEIKGYFDVIKQNENDISNKIEAISSRLQDLVEIKTTCNRIFSCFHKPIEMIIKDWKKLLLDYSTELSEEMDMLYLTQSIELFDKKLSIIKIFSNLDWFLEDGKYMNTYYKYQEKLLSQIHDIDKEIIDAIKNFDYELLDEKMVTLQSSNKVEKHFYQKAKRSLSIGLNRLKEDTKGLTVVFTHNIEKEQVKLIVDNLKRLEKAKFVIEKHLDVSHAIDEFIEEIKKSIETKMKYFLDHIKALVTNYNFNEADQKIDTVLLVRNLLGKYCMKNISDQIEILQNYGKIVVLPAVINKYSQMDISEYTLNPPKNIFEKLANVNSTNQIYSEVLDKLRKIILEKFRNELERAKIKQTIDITNEHIRRFESAVIYLPESMKNALEVELHHCTDDIRRLIQYSELKLQDSSITEEIDKINNCSFEYQNLQVIKSYFNKGKELASKRIGNIVDKIHQNLDKQNIMEVLNDMKTLYKYKTELNMYFNDIETIYIEVDVDIICVFEDAYQYFLNQIVTGHEAKLIKPNNDVLKKSFICLSEFIKFRDDVQNEQISNFILPQDFDEKMIRLSERIATYSAEQEKKYKVALENFDVGSLVDILDTMSICNFLLTEIQVYHGQHINKNSIFSSIVVNLEKLTSRPDMLESVCEKIENLGKELINTMLFDSNRKYHTKDRDEFYRKVDEKFSILSQSKSFRPLHLRIDVNKLEEECLQSIEKQISIVYLDVEKFLDNFSQEKFLTRLDYENFNTNFSNLMSIERTMETIQFRRKITTKKIKKIIRDKIKMWENSIEKEQTLENIANNLIKMKLVSINMPCLNINMPKRIEEILSDLRPVFKETDFATLAVIVNETGFE</sequence>
<keyword evidence="3" id="KW-1185">Reference proteome</keyword>
<comment type="caution">
    <text evidence="2">The sequence shown here is derived from an EMBL/GenBank/DDBJ whole genome shotgun (WGS) entry which is preliminary data.</text>
</comment>
<dbReference type="Proteomes" id="UP000663877">
    <property type="component" value="Unassembled WGS sequence"/>
</dbReference>
<proteinExistence type="predicted"/>
<dbReference type="EMBL" id="CAJNOM010000422">
    <property type="protein sequence ID" value="CAF1428750.1"/>
    <property type="molecule type" value="Genomic_DNA"/>
</dbReference>
<evidence type="ECO:0000313" key="2">
    <source>
        <dbReference type="EMBL" id="CAF1428750.1"/>
    </source>
</evidence>
<dbReference type="Gene3D" id="3.40.50.300">
    <property type="entry name" value="P-loop containing nucleotide triphosphate hydrolases"/>
    <property type="match status" value="1"/>
</dbReference>